<sequence length="579" mass="62100">MLGPRALVERAVDNAFDTLSCPCFASAPGRHQLYLTEAHRDHLAMIKAWTKFDRGLLVLSGPARIGKTVLTSEFIAQSSGDMKIGRVTLDRPGMDLSQEAPKAFGISSPDPLTELTRLLEKGRSTYRKCVLIVDNAHLLSEPSKEFLEEITAASGLPQPLYVLLVGRGEAAALLDPPIHDELRRRIGGHLRMQPLTQAETADYIAHRFRVRKCPCHGGRQPFDAGGLWLIHEASGGNPGQIDRLVRHCLSRERMAPGGRMDEVYVHVCLSDLAQAGTLPHPLPDLPAGGYRDEAASIEEPAAPPSFPEPYVGTAPAGHVPLLLEEPPARRWQTPALAGAAVIGLVAIGGYVLTPDRAPVDQAAETPAVTVQAPEAASPAPAPIAPEPVAEPAPRQAAIVTEVEENAPDAQILLTQALEADIVDQAAALALYKRAALWGNERAAYYLGQLYETGIGVEADPNSARAWYRKAPDISGAVARLRELDVADASPAEVPGMPTPNRQTILTAGQSELYWSAPDGPDPVQYRVEFNVEGSEQIEQIDTDLTAALIEQPVARWRVAALRADGTPGPASDWAVPTAP</sequence>
<dbReference type="InterPro" id="IPR036116">
    <property type="entry name" value="FN3_sf"/>
</dbReference>
<dbReference type="InterPro" id="IPR006597">
    <property type="entry name" value="Sel1-like"/>
</dbReference>
<dbReference type="SUPFAM" id="SSF52540">
    <property type="entry name" value="P-loop containing nucleoside triphosphate hydrolases"/>
    <property type="match status" value="1"/>
</dbReference>
<protein>
    <recommendedName>
        <fullName evidence="1">ORC1/DEAH AAA+ ATPase domain-containing protein</fullName>
    </recommendedName>
</protein>
<proteinExistence type="predicted"/>
<dbReference type="SUPFAM" id="SSF81901">
    <property type="entry name" value="HCP-like"/>
    <property type="match status" value="1"/>
</dbReference>
<dbReference type="EMBL" id="VDDC01000017">
    <property type="protein sequence ID" value="TNH39272.1"/>
    <property type="molecule type" value="Genomic_DNA"/>
</dbReference>
<dbReference type="SMART" id="SM00671">
    <property type="entry name" value="SEL1"/>
    <property type="match status" value="2"/>
</dbReference>
<name>A0A5C4R5S2_9RHOB</name>
<dbReference type="Gene3D" id="1.25.40.10">
    <property type="entry name" value="Tetratricopeptide repeat domain"/>
    <property type="match status" value="1"/>
</dbReference>
<comment type="caution">
    <text evidence="2">The sequence shown here is derived from an EMBL/GenBank/DDBJ whole genome shotgun (WGS) entry which is preliminary data.</text>
</comment>
<dbReference type="InterPro" id="IPR027417">
    <property type="entry name" value="P-loop_NTPase"/>
</dbReference>
<gene>
    <name evidence="2" type="ORF">FHD67_11195</name>
</gene>
<accession>A0A5C4R5S2</accession>
<dbReference type="GO" id="GO:0016887">
    <property type="term" value="F:ATP hydrolysis activity"/>
    <property type="evidence" value="ECO:0007669"/>
    <property type="project" value="InterPro"/>
</dbReference>
<dbReference type="Proteomes" id="UP000304880">
    <property type="component" value="Unassembled WGS sequence"/>
</dbReference>
<organism evidence="2 3">
    <name type="scientific">Paracoccus haeundaensis</name>
    <dbReference type="NCBI Taxonomy" id="225362"/>
    <lineage>
        <taxon>Bacteria</taxon>
        <taxon>Pseudomonadati</taxon>
        <taxon>Pseudomonadota</taxon>
        <taxon>Alphaproteobacteria</taxon>
        <taxon>Rhodobacterales</taxon>
        <taxon>Paracoccaceae</taxon>
        <taxon>Paracoccus</taxon>
    </lineage>
</organism>
<dbReference type="Pfam" id="PF08238">
    <property type="entry name" value="Sel1"/>
    <property type="match status" value="2"/>
</dbReference>
<keyword evidence="3" id="KW-1185">Reference proteome</keyword>
<dbReference type="AlphaFoldDB" id="A0A5C4R5S2"/>
<dbReference type="InterPro" id="IPR011990">
    <property type="entry name" value="TPR-like_helical_dom_sf"/>
</dbReference>
<dbReference type="InterPro" id="IPR049945">
    <property type="entry name" value="AAA_22"/>
</dbReference>
<reference evidence="2 3" key="1">
    <citation type="submission" date="2019-06" db="EMBL/GenBank/DDBJ databases">
        <authorList>
            <person name="Li J."/>
        </authorList>
    </citation>
    <scope>NUCLEOTIDE SEQUENCE [LARGE SCALE GENOMIC DNA]</scope>
    <source>
        <strain evidence="2 3">CGMCC 1.8012</strain>
    </source>
</reference>
<evidence type="ECO:0000259" key="1">
    <source>
        <dbReference type="Pfam" id="PF13401"/>
    </source>
</evidence>
<evidence type="ECO:0000313" key="3">
    <source>
        <dbReference type="Proteomes" id="UP000304880"/>
    </source>
</evidence>
<feature type="domain" description="ORC1/DEAH AAA+ ATPase" evidence="1">
    <location>
        <begin position="52"/>
        <end position="173"/>
    </location>
</feature>
<dbReference type="InterPro" id="IPR052026">
    <property type="entry name" value="ExeA_AAA_ATPase_DNA-bind"/>
</dbReference>
<evidence type="ECO:0000313" key="2">
    <source>
        <dbReference type="EMBL" id="TNH39272.1"/>
    </source>
</evidence>
<dbReference type="SUPFAM" id="SSF49265">
    <property type="entry name" value="Fibronectin type III"/>
    <property type="match status" value="1"/>
</dbReference>
<dbReference type="Pfam" id="PF13401">
    <property type="entry name" value="AAA_22"/>
    <property type="match status" value="1"/>
</dbReference>
<dbReference type="PANTHER" id="PTHR35894">
    <property type="entry name" value="GENERAL SECRETION PATHWAY PROTEIN A-RELATED"/>
    <property type="match status" value="1"/>
</dbReference>
<dbReference type="PANTHER" id="PTHR35894:SF1">
    <property type="entry name" value="PHOSPHORIBULOKINASE _ URIDINE KINASE FAMILY"/>
    <property type="match status" value="1"/>
</dbReference>